<evidence type="ECO:0000313" key="10">
    <source>
        <dbReference type="EMBL" id="SKC39543.1"/>
    </source>
</evidence>
<keyword evidence="3" id="KW-1003">Cell membrane</keyword>
<keyword evidence="11" id="KW-1185">Reference proteome</keyword>
<sequence>MNIHEYISSGILEAYALGELSEKERSEVENNLALYPELREELALIEATQEELLMQAAVKPRDAVKTQLFATIDQSNPEAKVVAFNASTSDTRLWKFAAAASVSIALITSYLAYNYHTKWQNTQNDLSNLIAQSERVASDYNQVNQRLNKIEDDLKVIDNPAFKRVIMNGTPNAPASSAYVYWNENTKEVYLSVQNMKQLSENNQYQLWAIIDGKPVDAGVFDQKTAGGLLKMKKIGSGAATFAVTIEPRGGKPSPTLETMQVAGNVVKS</sequence>
<feature type="domain" description="Anti-sigma K factor RskA C-terminal" evidence="9">
    <location>
        <begin position="97"/>
        <end position="259"/>
    </location>
</feature>
<evidence type="ECO:0000259" key="9">
    <source>
        <dbReference type="Pfam" id="PF10099"/>
    </source>
</evidence>
<dbReference type="InterPro" id="IPR018764">
    <property type="entry name" value="RskA_C"/>
</dbReference>
<evidence type="ECO:0000256" key="8">
    <source>
        <dbReference type="ARBA" id="ARBA00030803"/>
    </source>
</evidence>
<dbReference type="AlphaFoldDB" id="A0A1T5IKN6"/>
<dbReference type="GO" id="GO:0016989">
    <property type="term" value="F:sigma factor antagonist activity"/>
    <property type="evidence" value="ECO:0007669"/>
    <property type="project" value="TreeGrafter"/>
</dbReference>
<organism evidence="10 11">
    <name type="scientific">Ohtaekwangia koreensis</name>
    <dbReference type="NCBI Taxonomy" id="688867"/>
    <lineage>
        <taxon>Bacteria</taxon>
        <taxon>Pseudomonadati</taxon>
        <taxon>Bacteroidota</taxon>
        <taxon>Cytophagia</taxon>
        <taxon>Cytophagales</taxon>
        <taxon>Fulvivirgaceae</taxon>
        <taxon>Ohtaekwangia</taxon>
    </lineage>
</organism>
<evidence type="ECO:0000256" key="5">
    <source>
        <dbReference type="ARBA" id="ARBA00022989"/>
    </source>
</evidence>
<dbReference type="Pfam" id="PF10099">
    <property type="entry name" value="RskA_C"/>
    <property type="match status" value="1"/>
</dbReference>
<dbReference type="PANTHER" id="PTHR37461:SF1">
    <property type="entry name" value="ANTI-SIGMA-K FACTOR RSKA"/>
    <property type="match status" value="1"/>
</dbReference>
<evidence type="ECO:0000256" key="2">
    <source>
        <dbReference type="ARBA" id="ARBA00004236"/>
    </source>
</evidence>
<proteinExistence type="predicted"/>
<evidence type="ECO:0000256" key="1">
    <source>
        <dbReference type="ARBA" id="ARBA00004167"/>
    </source>
</evidence>
<dbReference type="Proteomes" id="UP000190961">
    <property type="component" value="Unassembled WGS sequence"/>
</dbReference>
<dbReference type="InterPro" id="IPR041916">
    <property type="entry name" value="Anti_sigma_zinc_sf"/>
</dbReference>
<evidence type="ECO:0000256" key="4">
    <source>
        <dbReference type="ARBA" id="ARBA00022692"/>
    </source>
</evidence>
<dbReference type="EMBL" id="FUZU01000001">
    <property type="protein sequence ID" value="SKC39543.1"/>
    <property type="molecule type" value="Genomic_DNA"/>
</dbReference>
<evidence type="ECO:0000313" key="11">
    <source>
        <dbReference type="Proteomes" id="UP000190961"/>
    </source>
</evidence>
<dbReference type="Gene3D" id="1.10.10.1320">
    <property type="entry name" value="Anti-sigma factor, zinc-finger domain"/>
    <property type="match status" value="1"/>
</dbReference>
<keyword evidence="5" id="KW-1133">Transmembrane helix</keyword>
<accession>A0A1T5IKN6</accession>
<dbReference type="PANTHER" id="PTHR37461">
    <property type="entry name" value="ANTI-SIGMA-K FACTOR RSKA"/>
    <property type="match status" value="1"/>
</dbReference>
<dbReference type="RefSeq" id="WP_079684787.1">
    <property type="nucleotide sequence ID" value="NZ_FUZU01000001.1"/>
</dbReference>
<evidence type="ECO:0000256" key="3">
    <source>
        <dbReference type="ARBA" id="ARBA00022475"/>
    </source>
</evidence>
<dbReference type="STRING" id="688867.SAMN05660236_0131"/>
<reference evidence="10 11" key="1">
    <citation type="submission" date="2017-02" db="EMBL/GenBank/DDBJ databases">
        <authorList>
            <person name="Peterson S.W."/>
        </authorList>
    </citation>
    <scope>NUCLEOTIDE SEQUENCE [LARGE SCALE GENOMIC DNA]</scope>
    <source>
        <strain evidence="10 11">DSM 25262</strain>
    </source>
</reference>
<evidence type="ECO:0000256" key="6">
    <source>
        <dbReference type="ARBA" id="ARBA00023136"/>
    </source>
</evidence>
<evidence type="ECO:0000256" key="7">
    <source>
        <dbReference type="ARBA" id="ARBA00029829"/>
    </source>
</evidence>
<dbReference type="OrthoDB" id="1420916at2"/>
<dbReference type="GO" id="GO:0005886">
    <property type="term" value="C:plasma membrane"/>
    <property type="evidence" value="ECO:0007669"/>
    <property type="project" value="UniProtKB-SubCell"/>
</dbReference>
<dbReference type="GO" id="GO:0006417">
    <property type="term" value="P:regulation of translation"/>
    <property type="evidence" value="ECO:0007669"/>
    <property type="project" value="TreeGrafter"/>
</dbReference>
<protein>
    <recommendedName>
        <fullName evidence="8">Regulator of SigK</fullName>
    </recommendedName>
    <alternativeName>
        <fullName evidence="7">Sigma-K anti-sigma factor RskA</fullName>
    </alternativeName>
</protein>
<gene>
    <name evidence="10" type="ORF">SAMN05660236_0131</name>
</gene>
<comment type="subcellular location">
    <subcellularLocation>
        <location evidence="2">Cell membrane</location>
    </subcellularLocation>
    <subcellularLocation>
        <location evidence="1">Membrane</location>
        <topology evidence="1">Single-pass membrane protein</topology>
    </subcellularLocation>
</comment>
<keyword evidence="6" id="KW-0472">Membrane</keyword>
<keyword evidence="4" id="KW-0812">Transmembrane</keyword>
<name>A0A1T5IKN6_9BACT</name>
<dbReference type="InterPro" id="IPR051474">
    <property type="entry name" value="Anti-sigma-K/W_factor"/>
</dbReference>